<dbReference type="OrthoDB" id="443318at2759"/>
<keyword evidence="4" id="KW-0378">Hydrolase</keyword>
<keyword evidence="2 6" id="KW-0121">Carboxypeptidase</keyword>
<comment type="similarity">
    <text evidence="1">Belongs to the peptidase S10 family.</text>
</comment>
<keyword evidence="5" id="KW-0325">Glycoprotein</keyword>
<dbReference type="GO" id="GO:0004185">
    <property type="term" value="F:serine-type carboxypeptidase activity"/>
    <property type="evidence" value="ECO:0007669"/>
    <property type="project" value="InterPro"/>
</dbReference>
<dbReference type="Proteomes" id="UP000779574">
    <property type="component" value="Unassembled WGS sequence"/>
</dbReference>
<reference evidence="6" key="1">
    <citation type="journal article" date="2021" name="J Fungi (Basel)">
        <title>Virulence traits and population genomics of the black yeast Aureobasidium melanogenum.</title>
        <authorList>
            <person name="Cernosa A."/>
            <person name="Sun X."/>
            <person name="Gostincar C."/>
            <person name="Fang C."/>
            <person name="Gunde-Cimerman N."/>
            <person name="Song Z."/>
        </authorList>
    </citation>
    <scope>NUCLEOTIDE SEQUENCE</scope>
    <source>
        <strain evidence="6">EXF-9911</strain>
    </source>
</reference>
<evidence type="ECO:0000256" key="5">
    <source>
        <dbReference type="ARBA" id="ARBA00023180"/>
    </source>
</evidence>
<comment type="caution">
    <text evidence="6">The sequence shown here is derived from an EMBL/GenBank/DDBJ whole genome shotgun (WGS) entry which is preliminary data.</text>
</comment>
<organism evidence="6 7">
    <name type="scientific">Aureobasidium melanogenum</name>
    <name type="common">Aureobasidium pullulans var. melanogenum</name>
    <dbReference type="NCBI Taxonomy" id="46634"/>
    <lineage>
        <taxon>Eukaryota</taxon>
        <taxon>Fungi</taxon>
        <taxon>Dikarya</taxon>
        <taxon>Ascomycota</taxon>
        <taxon>Pezizomycotina</taxon>
        <taxon>Dothideomycetes</taxon>
        <taxon>Dothideomycetidae</taxon>
        <taxon>Dothideales</taxon>
        <taxon>Saccotheciaceae</taxon>
        <taxon>Aureobasidium</taxon>
    </lineage>
</organism>
<gene>
    <name evidence="6" type="ORF">KCU76_g1077</name>
</gene>
<feature type="non-terminal residue" evidence="6">
    <location>
        <position position="221"/>
    </location>
</feature>
<evidence type="ECO:0000256" key="1">
    <source>
        <dbReference type="ARBA" id="ARBA00009431"/>
    </source>
</evidence>
<dbReference type="AlphaFoldDB" id="A0A9P8EW01"/>
<evidence type="ECO:0000313" key="7">
    <source>
        <dbReference type="Proteomes" id="UP000779574"/>
    </source>
</evidence>
<evidence type="ECO:0000313" key="6">
    <source>
        <dbReference type="EMBL" id="KAG9699975.1"/>
    </source>
</evidence>
<dbReference type="Gene3D" id="3.40.50.1820">
    <property type="entry name" value="alpha/beta hydrolase"/>
    <property type="match status" value="1"/>
</dbReference>
<evidence type="ECO:0000256" key="4">
    <source>
        <dbReference type="ARBA" id="ARBA00022801"/>
    </source>
</evidence>
<sequence length="221" mass="24473">MCRDNVEGPYYSFSGRGTYDIRHPSDDPTPPEYFADFLNLAEVQNALGSTGDFVYNSFLKDIENLLSQGLRVSLYYGDADYICNWFGGQAISLAVNYTHSKEFAAAGYEPFTVDGTEYGEVRQYGNFSFLRVYEAGHEVPYYQPQGALALFNRTINHWNIADGTEMVTANLTSYGTPNATHTESYVALPPTSTASASASASASAFDYWQCCAPHLEILDQD</sequence>
<keyword evidence="3" id="KW-0645">Protease</keyword>
<dbReference type="InterPro" id="IPR001563">
    <property type="entry name" value="Peptidase_S10"/>
</dbReference>
<dbReference type="EMBL" id="JAHFXF010000023">
    <property type="protein sequence ID" value="KAG9699975.1"/>
    <property type="molecule type" value="Genomic_DNA"/>
</dbReference>
<accession>A0A9P8EW01</accession>
<evidence type="ECO:0000256" key="3">
    <source>
        <dbReference type="ARBA" id="ARBA00022670"/>
    </source>
</evidence>
<reference evidence="6" key="2">
    <citation type="submission" date="2021-08" db="EMBL/GenBank/DDBJ databases">
        <authorList>
            <person name="Gostincar C."/>
            <person name="Sun X."/>
            <person name="Song Z."/>
            <person name="Gunde-Cimerman N."/>
        </authorList>
    </citation>
    <scope>NUCLEOTIDE SEQUENCE</scope>
    <source>
        <strain evidence="6">EXF-9911</strain>
    </source>
</reference>
<dbReference type="SUPFAM" id="SSF53474">
    <property type="entry name" value="alpha/beta-Hydrolases"/>
    <property type="match status" value="1"/>
</dbReference>
<proteinExistence type="inferred from homology"/>
<protein>
    <submittedName>
        <fullName evidence="6">Peptidase S10, serine carboxypeptidase</fullName>
    </submittedName>
</protein>
<dbReference type="GO" id="GO:0006508">
    <property type="term" value="P:proteolysis"/>
    <property type="evidence" value="ECO:0007669"/>
    <property type="project" value="UniProtKB-KW"/>
</dbReference>
<name>A0A9P8EW01_AURME</name>
<dbReference type="Pfam" id="PF00450">
    <property type="entry name" value="Peptidase_S10"/>
    <property type="match status" value="1"/>
</dbReference>
<evidence type="ECO:0000256" key="2">
    <source>
        <dbReference type="ARBA" id="ARBA00022645"/>
    </source>
</evidence>
<dbReference type="InterPro" id="IPR029058">
    <property type="entry name" value="AB_hydrolase_fold"/>
</dbReference>